<evidence type="ECO:0000313" key="6">
    <source>
        <dbReference type="EMBL" id="CAI9289921.1"/>
    </source>
</evidence>
<dbReference type="EMBL" id="OX465082">
    <property type="protein sequence ID" value="CAI9289921.1"/>
    <property type="molecule type" value="Genomic_DNA"/>
</dbReference>
<keyword evidence="5" id="KW-0812">Transmembrane</keyword>
<evidence type="ECO:0000256" key="5">
    <source>
        <dbReference type="SAM" id="Phobius"/>
    </source>
</evidence>
<evidence type="ECO:0000256" key="4">
    <source>
        <dbReference type="ARBA" id="ARBA00023136"/>
    </source>
</evidence>
<protein>
    <submittedName>
        <fullName evidence="6">Uncharacterized protein</fullName>
    </submittedName>
</protein>
<comment type="subcellular location">
    <subcellularLocation>
        <location evidence="1">Mitochondrion inner membrane</location>
    </subcellularLocation>
</comment>
<dbReference type="AlphaFoldDB" id="A0AA35ZCR9"/>
<keyword evidence="7" id="KW-1185">Reference proteome</keyword>
<evidence type="ECO:0000313" key="7">
    <source>
        <dbReference type="Proteomes" id="UP001177003"/>
    </source>
</evidence>
<dbReference type="PANTHER" id="PTHR35308">
    <property type="entry name" value="CYTOCHROME C OXIDASE SUBUNIT 7"/>
    <property type="match status" value="1"/>
</dbReference>
<name>A0AA35ZCR9_LACSI</name>
<evidence type="ECO:0000256" key="2">
    <source>
        <dbReference type="ARBA" id="ARBA00022792"/>
    </source>
</evidence>
<organism evidence="6 7">
    <name type="scientific">Lactuca saligna</name>
    <name type="common">Willowleaf lettuce</name>
    <dbReference type="NCBI Taxonomy" id="75948"/>
    <lineage>
        <taxon>Eukaryota</taxon>
        <taxon>Viridiplantae</taxon>
        <taxon>Streptophyta</taxon>
        <taxon>Embryophyta</taxon>
        <taxon>Tracheophyta</taxon>
        <taxon>Spermatophyta</taxon>
        <taxon>Magnoliopsida</taxon>
        <taxon>eudicotyledons</taxon>
        <taxon>Gunneridae</taxon>
        <taxon>Pentapetalae</taxon>
        <taxon>asterids</taxon>
        <taxon>campanulids</taxon>
        <taxon>Asterales</taxon>
        <taxon>Asteraceae</taxon>
        <taxon>Cichorioideae</taxon>
        <taxon>Cichorieae</taxon>
        <taxon>Lactucinae</taxon>
        <taxon>Lactuca</taxon>
    </lineage>
</organism>
<gene>
    <name evidence="6" type="ORF">LSALG_LOCUS29139</name>
</gene>
<reference evidence="6" key="1">
    <citation type="submission" date="2023-04" db="EMBL/GenBank/DDBJ databases">
        <authorList>
            <person name="Vijverberg K."/>
            <person name="Xiong W."/>
            <person name="Schranz E."/>
        </authorList>
    </citation>
    <scope>NUCLEOTIDE SEQUENCE</scope>
</reference>
<feature type="transmembrane region" description="Helical" evidence="5">
    <location>
        <begin position="108"/>
        <end position="127"/>
    </location>
</feature>
<sequence>MSGQIISGLENNIFVELSFSAVNEVRHGVSQNLPFHNHHFQIVISAVVFRSSNLHFLFYARLFVFPTLTKMEETPFRAREKLIEKQRLFQSIQNSTHLKGPMDKITSVAIPLALAGSSIFLIVRGIYNMSHGIGKKA</sequence>
<keyword evidence="3" id="KW-0496">Mitochondrion</keyword>
<proteinExistence type="predicted"/>
<keyword evidence="5" id="KW-1133">Transmembrane helix</keyword>
<dbReference type="InterPro" id="IPR039297">
    <property type="entry name" value="COX7a"/>
</dbReference>
<dbReference type="Pfam" id="PF02238">
    <property type="entry name" value="COX7a"/>
    <property type="match status" value="1"/>
</dbReference>
<evidence type="ECO:0000256" key="1">
    <source>
        <dbReference type="ARBA" id="ARBA00004273"/>
    </source>
</evidence>
<dbReference type="GO" id="GO:0005743">
    <property type="term" value="C:mitochondrial inner membrane"/>
    <property type="evidence" value="ECO:0007669"/>
    <property type="project" value="UniProtKB-SubCell"/>
</dbReference>
<accession>A0AA35ZCR9</accession>
<evidence type="ECO:0000256" key="3">
    <source>
        <dbReference type="ARBA" id="ARBA00023128"/>
    </source>
</evidence>
<dbReference type="PANTHER" id="PTHR35308:SF10">
    <property type="entry name" value="COX VIIA-LIKE PROTEIN"/>
    <property type="match status" value="1"/>
</dbReference>
<keyword evidence="4 5" id="KW-0472">Membrane</keyword>
<keyword evidence="2" id="KW-0999">Mitochondrion inner membrane</keyword>
<dbReference type="Proteomes" id="UP001177003">
    <property type="component" value="Chromosome 6"/>
</dbReference>